<accession>A0A0P9D470</accession>
<feature type="transmembrane region" description="Helical" evidence="6">
    <location>
        <begin position="34"/>
        <end position="54"/>
    </location>
</feature>
<dbReference type="Proteomes" id="UP000050509">
    <property type="component" value="Unassembled WGS sequence"/>
</dbReference>
<feature type="transmembrane region" description="Helical" evidence="6">
    <location>
        <begin position="197"/>
        <end position="217"/>
    </location>
</feature>
<evidence type="ECO:0000256" key="5">
    <source>
        <dbReference type="ARBA" id="ARBA00023136"/>
    </source>
</evidence>
<dbReference type="Gene3D" id="1.20.1740.10">
    <property type="entry name" value="Amino acid/polyamine transporter I"/>
    <property type="match status" value="1"/>
</dbReference>
<feature type="transmembrane region" description="Helical" evidence="6">
    <location>
        <begin position="330"/>
        <end position="351"/>
    </location>
</feature>
<organism evidence="7 8">
    <name type="scientific">Kouleothrix aurantiaca</name>
    <dbReference type="NCBI Taxonomy" id="186479"/>
    <lineage>
        <taxon>Bacteria</taxon>
        <taxon>Bacillati</taxon>
        <taxon>Chloroflexota</taxon>
        <taxon>Chloroflexia</taxon>
        <taxon>Chloroflexales</taxon>
        <taxon>Roseiflexineae</taxon>
        <taxon>Roseiflexaceae</taxon>
        <taxon>Kouleothrix</taxon>
    </lineage>
</organism>
<feature type="transmembrane region" description="Helical" evidence="6">
    <location>
        <begin position="407"/>
        <end position="429"/>
    </location>
</feature>
<comment type="subcellular location">
    <subcellularLocation>
        <location evidence="1">Membrane</location>
        <topology evidence="1">Multi-pass membrane protein</topology>
    </subcellularLocation>
</comment>
<keyword evidence="3 6" id="KW-0812">Transmembrane</keyword>
<feature type="non-terminal residue" evidence="7">
    <location>
        <position position="433"/>
    </location>
</feature>
<proteinExistence type="predicted"/>
<evidence type="ECO:0000256" key="1">
    <source>
        <dbReference type="ARBA" id="ARBA00004141"/>
    </source>
</evidence>
<dbReference type="PANTHER" id="PTHR45649">
    <property type="entry name" value="AMINO-ACID PERMEASE BAT1"/>
    <property type="match status" value="1"/>
</dbReference>
<keyword evidence="4 6" id="KW-1133">Transmembrane helix</keyword>
<dbReference type="PANTHER" id="PTHR45649:SF26">
    <property type="entry name" value="OS04G0435100 PROTEIN"/>
    <property type="match status" value="1"/>
</dbReference>
<keyword evidence="8" id="KW-1185">Reference proteome</keyword>
<feature type="transmembrane region" description="Helical" evidence="6">
    <location>
        <begin position="285"/>
        <end position="304"/>
    </location>
</feature>
<evidence type="ECO:0000256" key="6">
    <source>
        <dbReference type="SAM" id="Phobius"/>
    </source>
</evidence>
<feature type="transmembrane region" description="Helical" evidence="6">
    <location>
        <begin position="164"/>
        <end position="185"/>
    </location>
</feature>
<dbReference type="Pfam" id="PF13520">
    <property type="entry name" value="AA_permease_2"/>
    <property type="match status" value="1"/>
</dbReference>
<evidence type="ECO:0000313" key="8">
    <source>
        <dbReference type="Proteomes" id="UP000050509"/>
    </source>
</evidence>
<dbReference type="PIRSF" id="PIRSF006060">
    <property type="entry name" value="AA_transporter"/>
    <property type="match status" value="1"/>
</dbReference>
<evidence type="ECO:0000256" key="3">
    <source>
        <dbReference type="ARBA" id="ARBA00022692"/>
    </source>
</evidence>
<feature type="transmembrane region" description="Helical" evidence="6">
    <location>
        <begin position="74"/>
        <end position="94"/>
    </location>
</feature>
<sequence length="433" mass="45770">MAPNHSASHEHDADVHELHNMGYAQELLRRMSGFSNFAISFAIICIVAGGLTSFQTGFNAAGGGAIGIGWPVGALFALIVALSMAQIASAYPTAGGLYHWGSILGGKGWGWATAWYNLLGLVFVVASVDVGLFFLLNGLILGPMFGIDLTQVGNVDMLGTTFNIPQFLVVTLIVITQALFNHFGIRVTTMLTDFSGYLIFATAIILTIALLAFAPSLDFSRLFTFKNYTGDPGAGVWPATESMFKAFLLGLLLVCYTITGFDASAHTSEETRDAARIVPRGMIQAVFWSALFGYIMVCALVLAMPSLDEGAAQGGGVFYWLFGNSAMPSLLRGLISIGIVFSNYLCALAGLTSLSRMTYAFARDGGLPGSNALKTVSTVYRTPVVAIWVGAALTVIGTLYAPAFGVLAAGCAVFLYLSYVMPIAAGLLAEGRT</sequence>
<dbReference type="AlphaFoldDB" id="A0A0P9D470"/>
<dbReference type="GO" id="GO:0022857">
    <property type="term" value="F:transmembrane transporter activity"/>
    <property type="evidence" value="ECO:0007669"/>
    <property type="project" value="InterPro"/>
</dbReference>
<feature type="transmembrane region" description="Helical" evidence="6">
    <location>
        <begin position="115"/>
        <end position="144"/>
    </location>
</feature>
<dbReference type="EMBL" id="LJCR01000440">
    <property type="protein sequence ID" value="KPV52761.1"/>
    <property type="molecule type" value="Genomic_DNA"/>
</dbReference>
<protein>
    <submittedName>
        <fullName evidence="7">Amino acid permease</fullName>
    </submittedName>
</protein>
<name>A0A0P9D470_9CHLR</name>
<feature type="transmembrane region" description="Helical" evidence="6">
    <location>
        <begin position="384"/>
        <end position="401"/>
    </location>
</feature>
<comment type="caution">
    <text evidence="7">The sequence shown here is derived from an EMBL/GenBank/DDBJ whole genome shotgun (WGS) entry which is preliminary data.</text>
</comment>
<keyword evidence="5 6" id="KW-0472">Membrane</keyword>
<evidence type="ECO:0000313" key="7">
    <source>
        <dbReference type="EMBL" id="KPV52761.1"/>
    </source>
</evidence>
<keyword evidence="2" id="KW-0813">Transport</keyword>
<dbReference type="PATRIC" id="fig|186479.3.peg.8303"/>
<gene>
    <name evidence="7" type="ORF">SE17_13550</name>
</gene>
<dbReference type="InterPro" id="IPR002293">
    <property type="entry name" value="AA/rel_permease1"/>
</dbReference>
<dbReference type="GO" id="GO:0016020">
    <property type="term" value="C:membrane"/>
    <property type="evidence" value="ECO:0007669"/>
    <property type="project" value="UniProtKB-SubCell"/>
</dbReference>
<evidence type="ECO:0000256" key="2">
    <source>
        <dbReference type="ARBA" id="ARBA00022448"/>
    </source>
</evidence>
<evidence type="ECO:0000256" key="4">
    <source>
        <dbReference type="ARBA" id="ARBA00022989"/>
    </source>
</evidence>
<reference evidence="7 8" key="1">
    <citation type="submission" date="2015-09" db="EMBL/GenBank/DDBJ databases">
        <title>Draft genome sequence of Kouleothrix aurantiaca JCM 19913.</title>
        <authorList>
            <person name="Hemp J."/>
        </authorList>
    </citation>
    <scope>NUCLEOTIDE SEQUENCE [LARGE SCALE GENOMIC DNA]</scope>
    <source>
        <strain evidence="7 8">COM-B</strain>
    </source>
</reference>